<dbReference type="GO" id="GO:0016627">
    <property type="term" value="F:oxidoreductase activity, acting on the CH-CH group of donors"/>
    <property type="evidence" value="ECO:0007669"/>
    <property type="project" value="InterPro"/>
</dbReference>
<dbReference type="Pfam" id="PF02544">
    <property type="entry name" value="Steroid_dh"/>
    <property type="match status" value="1"/>
</dbReference>
<evidence type="ECO:0000256" key="1">
    <source>
        <dbReference type="ARBA" id="ARBA00004477"/>
    </source>
</evidence>
<dbReference type="PANTHER" id="PTHR10556:SF28">
    <property type="entry name" value="VERY-LONG-CHAIN ENOYL-COA REDUCTASE"/>
    <property type="match status" value="1"/>
</dbReference>
<dbReference type="FunCoup" id="A0A1Y2BJN6">
    <property type="interactions" value="51"/>
</dbReference>
<dbReference type="InterPro" id="IPR001104">
    <property type="entry name" value="3-oxo-5_a-steroid_4-DH_C"/>
</dbReference>
<keyword evidence="6" id="KW-1133">Transmembrane helix</keyword>
<keyword evidence="3" id="KW-0444">Lipid biosynthesis</keyword>
<dbReference type="InterPro" id="IPR029071">
    <property type="entry name" value="Ubiquitin-like_domsf"/>
</dbReference>
<protein>
    <submittedName>
        <fullName evidence="11">3-oxo-5-alpha-steroid 4-dehydrogenase-domain-containing protein</fullName>
    </submittedName>
</protein>
<evidence type="ECO:0000256" key="8">
    <source>
        <dbReference type="ARBA" id="ARBA00023098"/>
    </source>
</evidence>
<name>A0A1Y2BJN6_9TREE</name>
<dbReference type="STRING" id="71784.A0A1Y2BJN6"/>
<sequence>MVAVTLSTSGKPSINLNFADKHPDQVTVKDLKLAVQAKFPKYVPNRQRITIPPPGGSGKSTALTDEDRSIGSYGVSEGSKLRLKDLGKQVPYRTLYLWEYVGPIFLNPLFLHFSYLLWGPYTPSTLQLAVRNLTIIHFLKRFLESIFVHSFSRPTLPLAYVFRNSLYYWGVNGLLIGLTFYRPGNSASALKGTIYDDPRWIYGWTTWILINEALNLYTHLHLASLRTPPGHPRKFPTGFGFGTVVCANYWFETLQVLGTVAITGGDPGSLVYLVISTYFMQLWAGQKYARYKKEFDPKIFPGKRWKMFPPIY</sequence>
<keyword evidence="9" id="KW-0472">Membrane</keyword>
<gene>
    <name evidence="11" type="ORF">BCR39DRAFT_132738</name>
</gene>
<evidence type="ECO:0000256" key="2">
    <source>
        <dbReference type="ARBA" id="ARBA00007742"/>
    </source>
</evidence>
<reference evidence="11 12" key="1">
    <citation type="submission" date="2016-07" db="EMBL/GenBank/DDBJ databases">
        <title>Pervasive Adenine N6-methylation of Active Genes in Fungi.</title>
        <authorList>
            <consortium name="DOE Joint Genome Institute"/>
            <person name="Mondo S.J."/>
            <person name="Dannebaum R.O."/>
            <person name="Kuo R.C."/>
            <person name="Labutti K."/>
            <person name="Haridas S."/>
            <person name="Kuo A."/>
            <person name="Salamov A."/>
            <person name="Ahrendt S.R."/>
            <person name="Lipzen A."/>
            <person name="Sullivan W."/>
            <person name="Andreopoulos W.B."/>
            <person name="Clum A."/>
            <person name="Lindquist E."/>
            <person name="Daum C."/>
            <person name="Ramamoorthy G.K."/>
            <person name="Gryganskyi A."/>
            <person name="Culley D."/>
            <person name="Magnuson J.K."/>
            <person name="James T.Y."/>
            <person name="O'Malley M.A."/>
            <person name="Stajich J.E."/>
            <person name="Spatafora J.W."/>
            <person name="Visel A."/>
            <person name="Grigoriev I.V."/>
        </authorList>
    </citation>
    <scope>NUCLEOTIDE SEQUENCE [LARGE SCALE GENOMIC DNA]</scope>
    <source>
        <strain evidence="11 12">68-887.2</strain>
    </source>
</reference>
<keyword evidence="12" id="KW-1185">Reference proteome</keyword>
<dbReference type="OrthoDB" id="540503at2759"/>
<comment type="similarity">
    <text evidence="2">Belongs to the steroid 5-alpha reductase family.</text>
</comment>
<dbReference type="SUPFAM" id="SSF54236">
    <property type="entry name" value="Ubiquitin-like"/>
    <property type="match status" value="1"/>
</dbReference>
<feature type="domain" description="3-oxo-5-alpha-steroid 4-dehydrogenase C-terminal" evidence="10">
    <location>
        <begin position="155"/>
        <end position="312"/>
    </location>
</feature>
<dbReference type="PROSITE" id="PS50244">
    <property type="entry name" value="S5A_REDUCTASE"/>
    <property type="match status" value="1"/>
</dbReference>
<evidence type="ECO:0000259" key="10">
    <source>
        <dbReference type="Pfam" id="PF02544"/>
    </source>
</evidence>
<dbReference type="InterPro" id="IPR039357">
    <property type="entry name" value="SRD5A/TECR"/>
</dbReference>
<dbReference type="GO" id="GO:0005789">
    <property type="term" value="C:endoplasmic reticulum membrane"/>
    <property type="evidence" value="ECO:0007669"/>
    <property type="project" value="UniProtKB-SubCell"/>
</dbReference>
<dbReference type="AlphaFoldDB" id="A0A1Y2BJN6"/>
<proteinExistence type="inferred from homology"/>
<comment type="subcellular location">
    <subcellularLocation>
        <location evidence="1">Endoplasmic reticulum membrane</location>
        <topology evidence="1">Multi-pass membrane protein</topology>
    </subcellularLocation>
</comment>
<keyword evidence="5" id="KW-0521">NADP</keyword>
<dbReference type="GO" id="GO:0042761">
    <property type="term" value="P:very long-chain fatty acid biosynthetic process"/>
    <property type="evidence" value="ECO:0007669"/>
    <property type="project" value="TreeGrafter"/>
</dbReference>
<keyword evidence="7" id="KW-0560">Oxidoreductase</keyword>
<comment type="caution">
    <text evidence="11">The sequence shown here is derived from an EMBL/GenBank/DDBJ whole genome shotgun (WGS) entry which is preliminary data.</text>
</comment>
<dbReference type="PANTHER" id="PTHR10556">
    <property type="entry name" value="3-OXO-5-ALPHA-STEROID 4-DEHYDROGENASE"/>
    <property type="match status" value="1"/>
</dbReference>
<dbReference type="InParanoid" id="A0A1Y2BJN6"/>
<evidence type="ECO:0000313" key="12">
    <source>
        <dbReference type="Proteomes" id="UP000193986"/>
    </source>
</evidence>
<evidence type="ECO:0000256" key="4">
    <source>
        <dbReference type="ARBA" id="ARBA00022692"/>
    </source>
</evidence>
<evidence type="ECO:0000256" key="6">
    <source>
        <dbReference type="ARBA" id="ARBA00022989"/>
    </source>
</evidence>
<evidence type="ECO:0000256" key="5">
    <source>
        <dbReference type="ARBA" id="ARBA00022857"/>
    </source>
</evidence>
<keyword evidence="8" id="KW-0443">Lipid metabolism</keyword>
<organism evidence="11 12">
    <name type="scientific">Naematelia encephala</name>
    <dbReference type="NCBI Taxonomy" id="71784"/>
    <lineage>
        <taxon>Eukaryota</taxon>
        <taxon>Fungi</taxon>
        <taxon>Dikarya</taxon>
        <taxon>Basidiomycota</taxon>
        <taxon>Agaricomycotina</taxon>
        <taxon>Tremellomycetes</taxon>
        <taxon>Tremellales</taxon>
        <taxon>Naemateliaceae</taxon>
        <taxon>Naematelia</taxon>
    </lineage>
</organism>
<dbReference type="EMBL" id="MCFC01000002">
    <property type="protein sequence ID" value="ORY34827.1"/>
    <property type="molecule type" value="Genomic_DNA"/>
</dbReference>
<evidence type="ECO:0000256" key="7">
    <source>
        <dbReference type="ARBA" id="ARBA00023002"/>
    </source>
</evidence>
<keyword evidence="4" id="KW-0812">Transmembrane</keyword>
<dbReference type="Gene3D" id="3.10.20.90">
    <property type="entry name" value="Phosphatidylinositol 3-kinase Catalytic Subunit, Chain A, domain 1"/>
    <property type="match status" value="1"/>
</dbReference>
<dbReference type="Proteomes" id="UP000193986">
    <property type="component" value="Unassembled WGS sequence"/>
</dbReference>
<accession>A0A1Y2BJN6</accession>
<evidence type="ECO:0000256" key="3">
    <source>
        <dbReference type="ARBA" id="ARBA00022516"/>
    </source>
</evidence>
<evidence type="ECO:0000313" key="11">
    <source>
        <dbReference type="EMBL" id="ORY34827.1"/>
    </source>
</evidence>
<evidence type="ECO:0000256" key="9">
    <source>
        <dbReference type="ARBA" id="ARBA00023136"/>
    </source>
</evidence>